<dbReference type="Proteomes" id="UP001500280">
    <property type="component" value="Unassembled WGS sequence"/>
</dbReference>
<organism evidence="1 2">
    <name type="scientific">Kribbella yunnanensis</name>
    <dbReference type="NCBI Taxonomy" id="190194"/>
    <lineage>
        <taxon>Bacteria</taxon>
        <taxon>Bacillati</taxon>
        <taxon>Actinomycetota</taxon>
        <taxon>Actinomycetes</taxon>
        <taxon>Propionibacteriales</taxon>
        <taxon>Kribbellaceae</taxon>
        <taxon>Kribbella</taxon>
    </lineage>
</organism>
<evidence type="ECO:0000313" key="2">
    <source>
        <dbReference type="Proteomes" id="UP001500280"/>
    </source>
</evidence>
<accession>A0ABP4TAT9</accession>
<dbReference type="InterPro" id="IPR025358">
    <property type="entry name" value="DUF4262"/>
</dbReference>
<evidence type="ECO:0008006" key="3">
    <source>
        <dbReference type="Google" id="ProtNLM"/>
    </source>
</evidence>
<proteinExistence type="predicted"/>
<comment type="caution">
    <text evidence="1">The sequence shown here is derived from an EMBL/GenBank/DDBJ whole genome shotgun (WGS) entry which is preliminary data.</text>
</comment>
<protein>
    <recommendedName>
        <fullName evidence="3">DUF4262 domain-containing protein</fullName>
    </recommendedName>
</protein>
<gene>
    <name evidence="1" type="ORF">GCM10009745_30940</name>
</gene>
<name>A0ABP4TAT9_9ACTN</name>
<dbReference type="Pfam" id="PF14081">
    <property type="entry name" value="DUF4262"/>
    <property type="match status" value="1"/>
</dbReference>
<sequence length="172" mass="18761">MDNSGHGAERGYLLWRIEQVFEGEEKLMCDVCGGITVPEVSRSIEAGIRTFGWAMLYVEGDGERNPAFGYTIGLTQYDHPEIIVFDPVPASAHLSLKPLAWAVLEGNTFGEGDDLTAFFPPPDRAELLQFPDSGAHLFTANSIFRGASDPPLPALQLVRSSLSPLLSRRGGR</sequence>
<evidence type="ECO:0000313" key="1">
    <source>
        <dbReference type="EMBL" id="GAA1684303.1"/>
    </source>
</evidence>
<dbReference type="EMBL" id="BAAANF010000009">
    <property type="protein sequence ID" value="GAA1684303.1"/>
    <property type="molecule type" value="Genomic_DNA"/>
</dbReference>
<reference evidence="2" key="1">
    <citation type="journal article" date="2019" name="Int. J. Syst. Evol. Microbiol.">
        <title>The Global Catalogue of Microorganisms (GCM) 10K type strain sequencing project: providing services to taxonomists for standard genome sequencing and annotation.</title>
        <authorList>
            <consortium name="The Broad Institute Genomics Platform"/>
            <consortium name="The Broad Institute Genome Sequencing Center for Infectious Disease"/>
            <person name="Wu L."/>
            <person name="Ma J."/>
        </authorList>
    </citation>
    <scope>NUCLEOTIDE SEQUENCE [LARGE SCALE GENOMIC DNA]</scope>
    <source>
        <strain evidence="2">JCM 14307</strain>
    </source>
</reference>
<keyword evidence="2" id="KW-1185">Reference proteome</keyword>